<feature type="non-terminal residue" evidence="2">
    <location>
        <position position="98"/>
    </location>
</feature>
<organism evidence="2 3">
    <name type="scientific">Oculimacula yallundae</name>
    <dbReference type="NCBI Taxonomy" id="86028"/>
    <lineage>
        <taxon>Eukaryota</taxon>
        <taxon>Fungi</taxon>
        <taxon>Dikarya</taxon>
        <taxon>Ascomycota</taxon>
        <taxon>Pezizomycotina</taxon>
        <taxon>Leotiomycetes</taxon>
        <taxon>Helotiales</taxon>
        <taxon>Ploettnerulaceae</taxon>
        <taxon>Oculimacula</taxon>
    </lineage>
</organism>
<proteinExistence type="predicted"/>
<gene>
    <name evidence="2" type="ORF">VTL71DRAFT_13406</name>
</gene>
<sequence length="98" mass="10620">MALSCGLFHGGRKTTSRTTSLPAPNSRLETPPATARSTQGGKLGIRSLIRAHSDVYEEYKETGLVTLAARGRKDDAMTRLLVKNAAQNVAQRRYSTTS</sequence>
<feature type="region of interest" description="Disordered" evidence="1">
    <location>
        <begin position="1"/>
        <end position="40"/>
    </location>
</feature>
<comment type="caution">
    <text evidence="2">The sequence shown here is derived from an EMBL/GenBank/DDBJ whole genome shotgun (WGS) entry which is preliminary data.</text>
</comment>
<accession>A0ABR4CKC8</accession>
<dbReference type="Proteomes" id="UP001595075">
    <property type="component" value="Unassembled WGS sequence"/>
</dbReference>
<evidence type="ECO:0000313" key="3">
    <source>
        <dbReference type="Proteomes" id="UP001595075"/>
    </source>
</evidence>
<evidence type="ECO:0000256" key="1">
    <source>
        <dbReference type="SAM" id="MobiDB-lite"/>
    </source>
</evidence>
<protein>
    <submittedName>
        <fullName evidence="2">Uncharacterized protein</fullName>
    </submittedName>
</protein>
<evidence type="ECO:0000313" key="2">
    <source>
        <dbReference type="EMBL" id="KAL2070380.1"/>
    </source>
</evidence>
<dbReference type="EMBL" id="JAZHXI010000006">
    <property type="protein sequence ID" value="KAL2070380.1"/>
    <property type="molecule type" value="Genomic_DNA"/>
</dbReference>
<reference evidence="2 3" key="1">
    <citation type="journal article" date="2024" name="Commun. Biol.">
        <title>Comparative genomic analysis of thermophilic fungi reveals convergent evolutionary adaptations and gene losses.</title>
        <authorList>
            <person name="Steindorff A.S."/>
            <person name="Aguilar-Pontes M.V."/>
            <person name="Robinson A.J."/>
            <person name="Andreopoulos B."/>
            <person name="LaButti K."/>
            <person name="Kuo A."/>
            <person name="Mondo S."/>
            <person name="Riley R."/>
            <person name="Otillar R."/>
            <person name="Haridas S."/>
            <person name="Lipzen A."/>
            <person name="Grimwood J."/>
            <person name="Schmutz J."/>
            <person name="Clum A."/>
            <person name="Reid I.D."/>
            <person name="Moisan M.C."/>
            <person name="Butler G."/>
            <person name="Nguyen T.T.M."/>
            <person name="Dewar K."/>
            <person name="Conant G."/>
            <person name="Drula E."/>
            <person name="Henrissat B."/>
            <person name="Hansel C."/>
            <person name="Singer S."/>
            <person name="Hutchinson M.I."/>
            <person name="de Vries R.P."/>
            <person name="Natvig D.O."/>
            <person name="Powell A.J."/>
            <person name="Tsang A."/>
            <person name="Grigoriev I.V."/>
        </authorList>
    </citation>
    <scope>NUCLEOTIDE SEQUENCE [LARGE SCALE GENOMIC DNA]</scope>
    <source>
        <strain evidence="2 3">CBS 494.80</strain>
    </source>
</reference>
<name>A0ABR4CKC8_9HELO</name>
<keyword evidence="3" id="KW-1185">Reference proteome</keyword>